<organism evidence="3 4">
    <name type="scientific">Ephemerocybe angulata</name>
    <dbReference type="NCBI Taxonomy" id="980116"/>
    <lineage>
        <taxon>Eukaryota</taxon>
        <taxon>Fungi</taxon>
        <taxon>Dikarya</taxon>
        <taxon>Basidiomycota</taxon>
        <taxon>Agaricomycotina</taxon>
        <taxon>Agaricomycetes</taxon>
        <taxon>Agaricomycetidae</taxon>
        <taxon>Agaricales</taxon>
        <taxon>Agaricineae</taxon>
        <taxon>Psathyrellaceae</taxon>
        <taxon>Ephemerocybe</taxon>
    </lineage>
</organism>
<feature type="domain" description="ATP-citrate synthase citrate-binding" evidence="2">
    <location>
        <begin position="213"/>
        <end position="259"/>
    </location>
</feature>
<dbReference type="PANTHER" id="PTHR23118:SF42">
    <property type="entry name" value="ATP-CITRATE SYNTHASE"/>
    <property type="match status" value="1"/>
</dbReference>
<dbReference type="OrthoDB" id="3261737at2759"/>
<feature type="region of interest" description="Disordered" evidence="1">
    <location>
        <begin position="1"/>
        <end position="26"/>
    </location>
</feature>
<dbReference type="GO" id="GO:0006085">
    <property type="term" value="P:acetyl-CoA biosynthetic process"/>
    <property type="evidence" value="ECO:0007669"/>
    <property type="project" value="TreeGrafter"/>
</dbReference>
<sequence>MDSKLQAQSASSTTSKSDATTHFVRTSPAVHDDLVDMAAPRRSQDELAGTAAWGTMKESLPQENAFEKVRRVVRQHAPGSVVGRRITTQGGAGLQGLSVVSKTSKARPLLTSPGLPITFSISILQQRPSPPATPSPQPPSPTSLQRRRTFSSTSSSACPTSMAISTLPTSRVVDGGKPQVYYLDIAAKQTAAKFTADRGLPWRKPTSRSSTPRASLKLTVLNAEGRIWTMMAGGGASVVYSDAIAAHSFAHELANYGEYILRGRHTSKILIIGGGIANFTNVAATFNVIRALKEYKDQAVYEASPALGYHEMVLMFFADHGPAISGAMNMIVATRAGKSSLALGFFTIGSRFGGALDEAATIFSNVRDMGLTPREFVDQARKQNKPISGIDHKIKSVNNPDLRRKEKERKRNSFSIAIGSQSDEE</sequence>
<reference evidence="3 4" key="1">
    <citation type="journal article" date="2020" name="ISME J.">
        <title>Uncovering the hidden diversity of litter-decomposition mechanisms in mushroom-forming fungi.</title>
        <authorList>
            <person name="Floudas D."/>
            <person name="Bentzer J."/>
            <person name="Ahren D."/>
            <person name="Johansson T."/>
            <person name="Persson P."/>
            <person name="Tunlid A."/>
        </authorList>
    </citation>
    <scope>NUCLEOTIDE SEQUENCE [LARGE SCALE GENOMIC DNA]</scope>
    <source>
        <strain evidence="3 4">CBS 175.51</strain>
    </source>
</reference>
<dbReference type="SUPFAM" id="SSF52210">
    <property type="entry name" value="Succinyl-CoA synthetase domains"/>
    <property type="match status" value="1"/>
</dbReference>
<dbReference type="Gene3D" id="3.40.50.261">
    <property type="entry name" value="Succinyl-CoA synthetase domains"/>
    <property type="match status" value="2"/>
</dbReference>
<comment type="caution">
    <text evidence="3">The sequence shown here is derived from an EMBL/GenBank/DDBJ whole genome shotgun (WGS) entry which is preliminary data.</text>
</comment>
<dbReference type="InterPro" id="IPR032263">
    <property type="entry name" value="Citrate-bd"/>
</dbReference>
<dbReference type="InterPro" id="IPR002020">
    <property type="entry name" value="Citrate_synthase"/>
</dbReference>
<dbReference type="EMBL" id="JAACJK010000222">
    <property type="protein sequence ID" value="KAF5314105.1"/>
    <property type="molecule type" value="Genomic_DNA"/>
</dbReference>
<evidence type="ECO:0000313" key="4">
    <source>
        <dbReference type="Proteomes" id="UP000541558"/>
    </source>
</evidence>
<feature type="compositionally biased region" description="Pro residues" evidence="1">
    <location>
        <begin position="128"/>
        <end position="141"/>
    </location>
</feature>
<dbReference type="Proteomes" id="UP000541558">
    <property type="component" value="Unassembled WGS sequence"/>
</dbReference>
<feature type="compositionally biased region" description="Low complexity" evidence="1">
    <location>
        <begin position="150"/>
        <end position="161"/>
    </location>
</feature>
<feature type="region of interest" description="Disordered" evidence="1">
    <location>
        <begin position="386"/>
        <end position="425"/>
    </location>
</feature>
<dbReference type="SUPFAM" id="SSF48256">
    <property type="entry name" value="Citrate synthase"/>
    <property type="match status" value="1"/>
</dbReference>
<dbReference type="GO" id="GO:0005829">
    <property type="term" value="C:cytosol"/>
    <property type="evidence" value="ECO:0007669"/>
    <property type="project" value="TreeGrafter"/>
</dbReference>
<protein>
    <recommendedName>
        <fullName evidence="2">ATP-citrate synthase citrate-binding domain-containing protein</fullName>
    </recommendedName>
</protein>
<gene>
    <name evidence="3" type="ORF">D9611_006953</name>
</gene>
<feature type="compositionally biased region" description="Low complexity" evidence="1">
    <location>
        <begin position="1"/>
        <end position="17"/>
    </location>
</feature>
<name>A0A8H5AZT4_9AGAR</name>
<feature type="compositionally biased region" description="Polar residues" evidence="1">
    <location>
        <begin position="413"/>
        <end position="425"/>
    </location>
</feature>
<dbReference type="AlphaFoldDB" id="A0A8H5AZT4"/>
<feature type="compositionally biased region" description="Basic and acidic residues" evidence="1">
    <location>
        <begin position="401"/>
        <end position="411"/>
    </location>
</feature>
<dbReference type="InterPro" id="IPR016102">
    <property type="entry name" value="Succinyl-CoA_synth-like"/>
</dbReference>
<accession>A0A8H5AZT4</accession>
<feature type="region of interest" description="Disordered" evidence="1">
    <location>
        <begin position="126"/>
        <end position="161"/>
    </location>
</feature>
<feature type="domain" description="ATP-citrate synthase citrate-binding" evidence="2">
    <location>
        <begin position="264"/>
        <end position="299"/>
    </location>
</feature>
<dbReference type="GO" id="GO:0003878">
    <property type="term" value="F:ATP citrate synthase activity"/>
    <property type="evidence" value="ECO:0007669"/>
    <property type="project" value="TreeGrafter"/>
</dbReference>
<dbReference type="GO" id="GO:0006633">
    <property type="term" value="P:fatty acid biosynthetic process"/>
    <property type="evidence" value="ECO:0007669"/>
    <property type="project" value="TreeGrafter"/>
</dbReference>
<dbReference type="Pfam" id="PF16114">
    <property type="entry name" value="Citrate_bind"/>
    <property type="match status" value="2"/>
</dbReference>
<evidence type="ECO:0000259" key="2">
    <source>
        <dbReference type="Pfam" id="PF16114"/>
    </source>
</evidence>
<evidence type="ECO:0000313" key="3">
    <source>
        <dbReference type="EMBL" id="KAF5314105.1"/>
    </source>
</evidence>
<keyword evidence="4" id="KW-1185">Reference proteome</keyword>
<proteinExistence type="predicted"/>
<evidence type="ECO:0000256" key="1">
    <source>
        <dbReference type="SAM" id="MobiDB-lite"/>
    </source>
</evidence>
<dbReference type="InterPro" id="IPR036969">
    <property type="entry name" value="Citrate_synthase_sf"/>
</dbReference>
<dbReference type="PANTHER" id="PTHR23118">
    <property type="entry name" value="ATP-CITRATE SYNTHASE"/>
    <property type="match status" value="1"/>
</dbReference>